<dbReference type="InterPro" id="IPR036395">
    <property type="entry name" value="Cu_fist_DNA-bd_dom_sf"/>
</dbReference>
<evidence type="ECO:0000313" key="12">
    <source>
        <dbReference type="Proteomes" id="UP000256964"/>
    </source>
</evidence>
<dbReference type="Gene3D" id="3.90.430.10">
    <property type="entry name" value="Copper fist DNA-binding domain"/>
    <property type="match status" value="1"/>
</dbReference>
<reference evidence="11 12" key="1">
    <citation type="journal article" date="2018" name="Biotechnol. Biofuels">
        <title>Integrative visual omics of the white-rot fungus Polyporus brumalis exposes the biotechnological potential of its oxidative enzymes for delignifying raw plant biomass.</title>
        <authorList>
            <person name="Miyauchi S."/>
            <person name="Rancon A."/>
            <person name="Drula E."/>
            <person name="Hage H."/>
            <person name="Chaduli D."/>
            <person name="Favel A."/>
            <person name="Grisel S."/>
            <person name="Henrissat B."/>
            <person name="Herpoel-Gimbert I."/>
            <person name="Ruiz-Duenas F.J."/>
            <person name="Chevret D."/>
            <person name="Hainaut M."/>
            <person name="Lin J."/>
            <person name="Wang M."/>
            <person name="Pangilinan J."/>
            <person name="Lipzen A."/>
            <person name="Lesage-Meessen L."/>
            <person name="Navarro D."/>
            <person name="Riley R."/>
            <person name="Grigoriev I.V."/>
            <person name="Zhou S."/>
            <person name="Raouche S."/>
            <person name="Rosso M.N."/>
        </authorList>
    </citation>
    <scope>NUCLEOTIDE SEQUENCE [LARGE SCALE GENOMIC DNA]</scope>
    <source>
        <strain evidence="11 12">BRFM 1820</strain>
    </source>
</reference>
<feature type="region of interest" description="Disordered" evidence="8">
    <location>
        <begin position="454"/>
        <end position="587"/>
    </location>
</feature>
<evidence type="ECO:0000256" key="1">
    <source>
        <dbReference type="ARBA" id="ARBA00004123"/>
    </source>
</evidence>
<keyword evidence="5" id="KW-0805">Transcription regulation</keyword>
<dbReference type="SUPFAM" id="SSF57879">
    <property type="entry name" value="Zinc domain conserved in yeast copper-regulated transcription factors"/>
    <property type="match status" value="1"/>
</dbReference>
<evidence type="ECO:0000256" key="8">
    <source>
        <dbReference type="SAM" id="MobiDB-lite"/>
    </source>
</evidence>
<feature type="domain" description="Copper-fist" evidence="10">
    <location>
        <begin position="1"/>
        <end position="40"/>
    </location>
</feature>
<dbReference type="OrthoDB" id="5600085at2759"/>
<dbReference type="InterPro" id="IPR001083">
    <property type="entry name" value="Cu_fist_DNA-bd_dom"/>
</dbReference>
<dbReference type="PRINTS" id="PR00617">
    <property type="entry name" value="COPPERFIST"/>
</dbReference>
<keyword evidence="12" id="KW-1185">Reference proteome</keyword>
<feature type="region of interest" description="Disordered" evidence="8">
    <location>
        <begin position="140"/>
        <end position="159"/>
    </location>
</feature>
<dbReference type="SUPFAM" id="SSF56112">
    <property type="entry name" value="Protein kinase-like (PK-like)"/>
    <property type="match status" value="1"/>
</dbReference>
<dbReference type="GO" id="GO:0004672">
    <property type="term" value="F:protein kinase activity"/>
    <property type="evidence" value="ECO:0007669"/>
    <property type="project" value="InterPro"/>
</dbReference>
<keyword evidence="2" id="KW-0479">Metal-binding</keyword>
<dbReference type="GO" id="GO:0006878">
    <property type="term" value="P:intracellular copper ion homeostasis"/>
    <property type="evidence" value="ECO:0007669"/>
    <property type="project" value="TreeGrafter"/>
</dbReference>
<dbReference type="SMART" id="SM01090">
    <property type="entry name" value="Copper-fist"/>
    <property type="match status" value="1"/>
</dbReference>
<dbReference type="GO" id="GO:0006879">
    <property type="term" value="P:intracellular iron ion homeostasis"/>
    <property type="evidence" value="ECO:0007669"/>
    <property type="project" value="TreeGrafter"/>
</dbReference>
<dbReference type="FunFam" id="3.90.430.10:FF:000001">
    <property type="entry name" value="Copper fist DNA-binding protein"/>
    <property type="match status" value="1"/>
</dbReference>
<evidence type="ECO:0000256" key="4">
    <source>
        <dbReference type="ARBA" id="ARBA00023008"/>
    </source>
</evidence>
<dbReference type="AlphaFoldDB" id="A0A371CLU8"/>
<proteinExistence type="predicted"/>
<evidence type="ECO:0000256" key="5">
    <source>
        <dbReference type="ARBA" id="ARBA00023015"/>
    </source>
</evidence>
<dbReference type="SMART" id="SM00412">
    <property type="entry name" value="Cu_FIST"/>
    <property type="match status" value="1"/>
</dbReference>
<name>A0A371CLU8_9APHY</name>
<dbReference type="STRING" id="139420.A0A371CLU8"/>
<feature type="compositionally biased region" description="Low complexity" evidence="8">
    <location>
        <begin position="560"/>
        <end position="570"/>
    </location>
</feature>
<organism evidence="11 12">
    <name type="scientific">Lentinus brumalis</name>
    <dbReference type="NCBI Taxonomy" id="2498619"/>
    <lineage>
        <taxon>Eukaryota</taxon>
        <taxon>Fungi</taxon>
        <taxon>Dikarya</taxon>
        <taxon>Basidiomycota</taxon>
        <taxon>Agaricomycotina</taxon>
        <taxon>Agaricomycetes</taxon>
        <taxon>Polyporales</taxon>
        <taxon>Polyporaceae</taxon>
        <taxon>Lentinus</taxon>
    </lineage>
</organism>
<dbReference type="EMBL" id="KZ857518">
    <property type="protein sequence ID" value="RDX41260.1"/>
    <property type="molecule type" value="Genomic_DNA"/>
</dbReference>
<evidence type="ECO:0000256" key="2">
    <source>
        <dbReference type="ARBA" id="ARBA00022723"/>
    </source>
</evidence>
<dbReference type="PANTHER" id="PTHR28088">
    <property type="entry name" value="TRANSCRIPTIONAL ACTIVATOR HAA1-RELATED"/>
    <property type="match status" value="1"/>
</dbReference>
<feature type="compositionally biased region" description="Low complexity" evidence="8">
    <location>
        <begin position="478"/>
        <end position="531"/>
    </location>
</feature>
<dbReference type="InterPro" id="IPR011009">
    <property type="entry name" value="Kinase-like_dom_sf"/>
</dbReference>
<dbReference type="GO" id="GO:0045944">
    <property type="term" value="P:positive regulation of transcription by RNA polymerase II"/>
    <property type="evidence" value="ECO:0007669"/>
    <property type="project" value="TreeGrafter"/>
</dbReference>
<dbReference type="GO" id="GO:0005634">
    <property type="term" value="C:nucleus"/>
    <property type="evidence" value="ECO:0007669"/>
    <property type="project" value="UniProtKB-SubCell"/>
</dbReference>
<dbReference type="InterPro" id="IPR051763">
    <property type="entry name" value="Copper_Homeo_Regul"/>
</dbReference>
<dbReference type="GO" id="GO:0000978">
    <property type="term" value="F:RNA polymerase II cis-regulatory region sequence-specific DNA binding"/>
    <property type="evidence" value="ECO:0007669"/>
    <property type="project" value="TreeGrafter"/>
</dbReference>
<dbReference type="PROSITE" id="PS50073">
    <property type="entry name" value="COPPER_FIST_2"/>
    <property type="match status" value="1"/>
</dbReference>
<evidence type="ECO:0000259" key="9">
    <source>
        <dbReference type="PROSITE" id="PS50011"/>
    </source>
</evidence>
<evidence type="ECO:0000259" key="10">
    <source>
        <dbReference type="PROSITE" id="PS50073"/>
    </source>
</evidence>
<dbReference type="GO" id="GO:0005524">
    <property type="term" value="F:ATP binding"/>
    <property type="evidence" value="ECO:0007669"/>
    <property type="project" value="InterPro"/>
</dbReference>
<accession>A0A371CLU8</accession>
<dbReference type="Proteomes" id="UP000256964">
    <property type="component" value="Unassembled WGS sequence"/>
</dbReference>
<evidence type="ECO:0008006" key="13">
    <source>
        <dbReference type="Google" id="ProtNLM"/>
    </source>
</evidence>
<dbReference type="GO" id="GO:0000981">
    <property type="term" value="F:DNA-binding transcription factor activity, RNA polymerase II-specific"/>
    <property type="evidence" value="ECO:0007669"/>
    <property type="project" value="TreeGrafter"/>
</dbReference>
<dbReference type="PROSITE" id="PS50011">
    <property type="entry name" value="PROTEIN_KINASE_DOM"/>
    <property type="match status" value="1"/>
</dbReference>
<evidence type="ECO:0000313" key="11">
    <source>
        <dbReference type="EMBL" id="RDX41260.1"/>
    </source>
</evidence>
<feature type="compositionally biased region" description="Polar residues" evidence="8">
    <location>
        <begin position="196"/>
        <end position="213"/>
    </location>
</feature>
<keyword evidence="7" id="KW-0539">Nucleus</keyword>
<keyword evidence="3" id="KW-0862">Zinc</keyword>
<protein>
    <recommendedName>
        <fullName evidence="13">Copper-fist domain-containing protein</fullName>
    </recommendedName>
</protein>
<dbReference type="GO" id="GO:0005507">
    <property type="term" value="F:copper ion binding"/>
    <property type="evidence" value="ECO:0007669"/>
    <property type="project" value="InterPro"/>
</dbReference>
<feature type="compositionally biased region" description="Basic and acidic residues" evidence="8">
    <location>
        <begin position="534"/>
        <end position="544"/>
    </location>
</feature>
<evidence type="ECO:0000256" key="6">
    <source>
        <dbReference type="ARBA" id="ARBA00023163"/>
    </source>
</evidence>
<keyword evidence="4" id="KW-0186">Copper</keyword>
<keyword evidence="6" id="KW-0804">Transcription</keyword>
<sequence>MVYVADKKYACETCIKGHRSSTCKHTDRPLFEIKKKGRPVTQCEHCRELRKTRQIHVKCVCDSKEAGEAMPGSSSKGGIKATAHAAFPSGLPEELLGASAAPQAPFSEGSDSDHSSPGCSCKDSATCTCWTPRIRAQPAKLSVRRNSEARPASSPIGEPITHPAALVVQAHAGNNRPVLPKPPVERPASPPRTLHDPSSSQSPRLPSHGQSFYSPYGRAYDYSRGAEYSGENGTSPASLQNILNDASSPTTPFGQWPGMGSGSVFSNSLITPSTCGCGPSCACPGCIEHRGPNADTAAACVNPDTCIACLDCNINSLTALAADTARTMYDPSQAQNIDDWLQQVSSLPQLPSPAMQSPVYPPSLSQPDLRYDSSMMQSYGMWNDAQGPAMPNGYSPTIVEECCGGRCQCPPGFCNCPADCCGCCQGCSCSGCVHDGAAGSGRTLTFATSGERSPCCGGGRQGPPSAAPTAGRSANRASLSSPSVGPSSSRFPSNQWLTPTLTVPRTPLSRASSSSSKSSGQLSAPSASPSPFGDGRDPSQRARAPDPAVGACCSSMGNLSTSSPNPTSNRRGSDHNEYRTPSSSSSSKYAPNYAFPYAIAPIVGAAASTYWDTHEGIDEGQEERDNSIFNAFDAMSVVSFPLGIFSRAPTLVPSEDQVELSVAIPGTWTLTSWEERGADAEPPYSMTILEHLHSGLYSRVFASRASFASPHGGMRESGLLVCKVAIGWTEMRKLRYEAEVYANQLQEIQDDEVPKFFGLYDGDSGTASVSVMVLEHCGEPLSVRLDRCDVNLRVSVLYAVTRLHIHGKILHNDIGHRKVLVRSDGKVAKIISFRLASVHDKFLYFGQGFTMADVQSPQDLVNLYTPDHVSPTEALKHAEEVWEDFRLWRKGWEGLDLDAYMTIGSL</sequence>
<comment type="subcellular location">
    <subcellularLocation>
        <location evidence="1">Nucleus</location>
    </subcellularLocation>
</comment>
<evidence type="ECO:0000256" key="7">
    <source>
        <dbReference type="ARBA" id="ARBA00023242"/>
    </source>
</evidence>
<dbReference type="InterPro" id="IPR000719">
    <property type="entry name" value="Prot_kinase_dom"/>
</dbReference>
<feature type="domain" description="Protein kinase" evidence="9">
    <location>
        <begin position="686"/>
        <end position="906"/>
    </location>
</feature>
<gene>
    <name evidence="11" type="ORF">OH76DRAFT_1423246</name>
</gene>
<dbReference type="Pfam" id="PF00649">
    <property type="entry name" value="Copper-fist"/>
    <property type="match status" value="1"/>
</dbReference>
<feature type="region of interest" description="Disordered" evidence="8">
    <location>
        <begin position="173"/>
        <end position="258"/>
    </location>
</feature>
<dbReference type="PANTHER" id="PTHR28088:SF5">
    <property type="entry name" value="TRANSCRIPTIONAL ACTIVATOR HAA1-RELATED"/>
    <property type="match status" value="1"/>
</dbReference>
<evidence type="ECO:0000256" key="3">
    <source>
        <dbReference type="ARBA" id="ARBA00022833"/>
    </source>
</evidence>
<feature type="compositionally biased region" description="Polar residues" evidence="8">
    <location>
        <begin position="231"/>
        <end position="253"/>
    </location>
</feature>